<organism evidence="3">
    <name type="scientific">Mizugakiibacter sediminis</name>
    <dbReference type="NCBI Taxonomy" id="1475481"/>
    <lineage>
        <taxon>Bacteria</taxon>
        <taxon>Pseudomonadati</taxon>
        <taxon>Pseudomonadota</taxon>
        <taxon>Gammaproteobacteria</taxon>
        <taxon>Lysobacterales</taxon>
        <taxon>Rhodanobacteraceae</taxon>
        <taxon>Mizugakiibacter</taxon>
    </lineage>
</organism>
<feature type="chain" id="PRO_5005515126" evidence="1">
    <location>
        <begin position="19"/>
        <end position="610"/>
    </location>
</feature>
<dbReference type="InterPro" id="IPR025202">
    <property type="entry name" value="PLD-like_dom"/>
</dbReference>
<evidence type="ECO:0000313" key="3">
    <source>
        <dbReference type="EMBL" id="GAP65693.1"/>
    </source>
</evidence>
<gene>
    <name evidence="3" type="ORF">MBSD_n0984</name>
</gene>
<dbReference type="AlphaFoldDB" id="A0A0K8QLF1"/>
<feature type="domain" description="PLD phosphodiesterase" evidence="2">
    <location>
        <begin position="458"/>
        <end position="485"/>
    </location>
</feature>
<proteinExistence type="predicted"/>
<dbReference type="PANTHER" id="PTHR21248:SF12">
    <property type="entry name" value="CARDIOLIPIN SYNTHASE C"/>
    <property type="match status" value="1"/>
</dbReference>
<dbReference type="Proteomes" id="UP000253740">
    <property type="component" value="Unassembled WGS sequence"/>
</dbReference>
<dbReference type="CDD" id="cd09111">
    <property type="entry name" value="PLDc_ymdC_like_1"/>
    <property type="match status" value="1"/>
</dbReference>
<keyword evidence="1" id="KW-0732">Signal</keyword>
<dbReference type="PROSITE" id="PS50035">
    <property type="entry name" value="PLD"/>
    <property type="match status" value="2"/>
</dbReference>
<feature type="domain" description="PLD phosphodiesterase" evidence="2">
    <location>
        <begin position="186"/>
        <end position="213"/>
    </location>
</feature>
<dbReference type="SMART" id="SM00155">
    <property type="entry name" value="PLDc"/>
    <property type="match status" value="2"/>
</dbReference>
<dbReference type="InterPro" id="IPR001736">
    <property type="entry name" value="PLipase_D/transphosphatidylase"/>
</dbReference>
<dbReference type="Pfam" id="PF13091">
    <property type="entry name" value="PLDc_2"/>
    <property type="match status" value="2"/>
</dbReference>
<protein>
    <submittedName>
        <fullName evidence="3">Phosphatidylserine/phosphatidylglycerophosphate/ cardiolipin synthase</fullName>
    </submittedName>
</protein>
<dbReference type="PROSITE" id="PS51257">
    <property type="entry name" value="PROKAR_LIPOPROTEIN"/>
    <property type="match status" value="1"/>
</dbReference>
<dbReference type="GO" id="GO:0032049">
    <property type="term" value="P:cardiolipin biosynthetic process"/>
    <property type="evidence" value="ECO:0007669"/>
    <property type="project" value="UniProtKB-ARBA"/>
</dbReference>
<dbReference type="EMBL" id="DF970168">
    <property type="protein sequence ID" value="GAP65693.1"/>
    <property type="molecule type" value="Genomic_DNA"/>
</dbReference>
<dbReference type="STRING" id="1475481.GCA_000953855_01001"/>
<dbReference type="CDD" id="cd09113">
    <property type="entry name" value="PLDc_ymdC_like_2"/>
    <property type="match status" value="1"/>
</dbReference>
<name>A0A0K8QLF1_9GAMM</name>
<dbReference type="PANTHER" id="PTHR21248">
    <property type="entry name" value="CARDIOLIPIN SYNTHASE"/>
    <property type="match status" value="1"/>
</dbReference>
<dbReference type="GO" id="GO:0030572">
    <property type="term" value="F:phosphatidyltransferase activity"/>
    <property type="evidence" value="ECO:0007669"/>
    <property type="project" value="UniProtKB-ARBA"/>
</dbReference>
<evidence type="ECO:0000259" key="2">
    <source>
        <dbReference type="PROSITE" id="PS50035"/>
    </source>
</evidence>
<dbReference type="SUPFAM" id="SSF56024">
    <property type="entry name" value="Phospholipase D/nuclease"/>
    <property type="match status" value="2"/>
</dbReference>
<dbReference type="OrthoDB" id="9814092at2"/>
<sequence>MCRRLSLPLLALALLALAGCTLSRGQIRRADAVLALAADRSVACARADACAAPSPLLDLARQALADSAPQHPRHYVAMLDVGEDALAARLNLIRAARRSIDIQTYIWVDDDAGQLVLDELVRAARRGVRVRILADQLFSFSDPAWLARLARTHANLEIRLYNPTFDEAGTGPIEFAAGIVCCFSTFNQRMHNKLLLVDDAAGITGGRNYQDDYYDWNERYGYRDRDVLVMGPAARAMAASFEAFWRHPRAVPLTHLRDVNTRILAEGAEAPAWGPPVYARPERVARLSAEAEDPGYLQRHLLAHVFEVGRVDYFSDLPNKPLEPDVEDERELTRHIMGLVGGARHEVVMQTPYLVISGRARRLFRELRRDHPKLRVIVSTNSLAATDAFPVYALYHKHKKRYLKHYGFEIHEFKPHPAEAPLLVAHYEELTGEGAEQGTGTGSRGSRTGRVPLKTGGLRMGLHAKSIVIDGRVALVGSHNFDPRSDHYNTESGVIVYDEAFAGAVRASILRDTAPENAWVVAKRPHIPVLSKISNAIGDLSAALPLFDLWPFRYATSYELNPGCQPLSPFDPKFQQCYTPVGDFPEVDLPLKSIYTRILTAFGAGLTGIL</sequence>
<dbReference type="Gene3D" id="3.30.870.10">
    <property type="entry name" value="Endonuclease Chain A"/>
    <property type="match status" value="2"/>
</dbReference>
<reference evidence="3" key="1">
    <citation type="submission" date="2015-08" db="EMBL/GenBank/DDBJ databases">
        <title>Complete DNA Sequence of Pseudomonas syringae pv. actinidiae, the Causal Agent of Kiwifruit Canker Disease.</title>
        <authorList>
            <person name="Rikkerink E.H.A."/>
            <person name="Fineran P.C."/>
        </authorList>
    </citation>
    <scope>NUCLEOTIDE SEQUENCE</scope>
    <source>
        <strain evidence="3">SkMP5</strain>
    </source>
</reference>
<accession>A0A0K8QLF1</accession>
<feature type="signal peptide" evidence="1">
    <location>
        <begin position="1"/>
        <end position="18"/>
    </location>
</feature>
<keyword evidence="4" id="KW-1185">Reference proteome</keyword>
<dbReference type="RefSeq" id="WP_062535686.1">
    <property type="nucleotide sequence ID" value="NZ_DF970168.1"/>
</dbReference>
<evidence type="ECO:0000256" key="1">
    <source>
        <dbReference type="SAM" id="SignalP"/>
    </source>
</evidence>
<evidence type="ECO:0000313" key="4">
    <source>
        <dbReference type="Proteomes" id="UP000253740"/>
    </source>
</evidence>